<dbReference type="Proteomes" id="UP001367316">
    <property type="component" value="Unassembled WGS sequence"/>
</dbReference>
<organism evidence="2 3">
    <name type="scientific">Phyllosticta paracitricarpa</name>
    <dbReference type="NCBI Taxonomy" id="2016321"/>
    <lineage>
        <taxon>Eukaryota</taxon>
        <taxon>Fungi</taxon>
        <taxon>Dikarya</taxon>
        <taxon>Ascomycota</taxon>
        <taxon>Pezizomycotina</taxon>
        <taxon>Dothideomycetes</taxon>
        <taxon>Dothideomycetes incertae sedis</taxon>
        <taxon>Botryosphaeriales</taxon>
        <taxon>Phyllostictaceae</taxon>
        <taxon>Phyllosticta</taxon>
    </lineage>
</organism>
<evidence type="ECO:0000256" key="1">
    <source>
        <dbReference type="SAM" id="SignalP"/>
    </source>
</evidence>
<accession>A0ABR1MTL8</accession>
<keyword evidence="3" id="KW-1185">Reference proteome</keyword>
<evidence type="ECO:0000313" key="3">
    <source>
        <dbReference type="Proteomes" id="UP001367316"/>
    </source>
</evidence>
<evidence type="ECO:0000313" key="2">
    <source>
        <dbReference type="EMBL" id="KAK7605773.1"/>
    </source>
</evidence>
<proteinExistence type="predicted"/>
<gene>
    <name evidence="2" type="ORF">JOL62DRAFT_399359</name>
</gene>
<keyword evidence="1" id="KW-0732">Signal</keyword>
<protein>
    <submittedName>
        <fullName evidence="2">Uncharacterized protein</fullName>
    </submittedName>
</protein>
<feature type="signal peptide" evidence="1">
    <location>
        <begin position="1"/>
        <end position="20"/>
    </location>
</feature>
<feature type="chain" id="PRO_5046105528" evidence="1">
    <location>
        <begin position="21"/>
        <end position="137"/>
    </location>
</feature>
<sequence length="137" mass="14608">MMSVALASTFFLRLPTYVHTHIPSPSKTCDIAQLPSRASVSPSILLPAPALPGTPDAAALFPPPPGPLRTLGIASNSVILPVPSIHQAYTQLVSRQTGMDCVVLRRSGRRPPRRSASLLPVAFLAPAGRRRVLWLCA</sequence>
<reference evidence="2 3" key="1">
    <citation type="submission" date="2024-04" db="EMBL/GenBank/DDBJ databases">
        <title>Phyllosticta paracitricarpa is synonymous to the EU quarantine fungus P. citricarpa based on phylogenomic analyses.</title>
        <authorList>
            <consortium name="Lawrence Berkeley National Laboratory"/>
            <person name="Van ingen-buijs V.A."/>
            <person name="Van westerhoven A.C."/>
            <person name="Haridas S."/>
            <person name="Skiadas P."/>
            <person name="Martin F."/>
            <person name="Groenewald J.Z."/>
            <person name="Crous P.W."/>
            <person name="Seidl M.F."/>
        </authorList>
    </citation>
    <scope>NUCLEOTIDE SEQUENCE [LARGE SCALE GENOMIC DNA]</scope>
    <source>
        <strain evidence="2 3">CBS 141358</strain>
    </source>
</reference>
<dbReference type="EMBL" id="JBBPBF010000068">
    <property type="protein sequence ID" value="KAK7605773.1"/>
    <property type="molecule type" value="Genomic_DNA"/>
</dbReference>
<name>A0ABR1MTL8_9PEZI</name>
<comment type="caution">
    <text evidence="2">The sequence shown here is derived from an EMBL/GenBank/DDBJ whole genome shotgun (WGS) entry which is preliminary data.</text>
</comment>